<feature type="domain" description="Bacterial Ig-like" evidence="2">
    <location>
        <begin position="485"/>
        <end position="548"/>
    </location>
</feature>
<name>A0A484ZHD2_9GAMM</name>
<dbReference type="AlphaFoldDB" id="A0A484ZHD2"/>
<evidence type="ECO:0000313" key="4">
    <source>
        <dbReference type="Proteomes" id="UP000373449"/>
    </source>
</evidence>
<dbReference type="InterPro" id="IPR013783">
    <property type="entry name" value="Ig-like_fold"/>
</dbReference>
<evidence type="ECO:0000259" key="1">
    <source>
        <dbReference type="Pfam" id="PF13750"/>
    </source>
</evidence>
<sequence length="701" mass="70106">MNANGSWTLNVDAADLAGLAEGNAVVTASVSDKAGNASSADRNLLVDTLAPTVAINAVAGDDVINSTEHGQSHIISGTTTNAVTGDSITVTIGSNTYNTTVNADGSWSVGVPASVISGLQNGTATITATVTDKAGNSNSTDHQVVVNTTAPTLSISTLAGDDIINATEKGQSLTINGSSTGVAEGLTVTVSLNGKNYTAQVDSAGHWTLDVPAADVAKLGEANYTVSAQVTDAIGNATSATHDITVNTAAPQVIINIIGGDDILNADEVSEAQTISGRVVNAEEGQTVTVTLGGKEYTTTVNAGGTWSVSVPSDDLKALGDGGLNVTATVTNQAGNEGTGDREIAIDAGLPGLRINTVAGDDIINAIELGQPLVITGTSTGLAVGSVVTVTINGKDYVASVTADGSWSLGVSANEVAAFPAGNLVITANANDEGGNPAINVHNVTVDLAVVAISINTVAGDNILRAEEREQDLLLTGSTQNVEQGQTVTVNVGGKAHLATVDSDGNWAITVSPADLNGLKDGINNISVSVNNAAGNGASAAQEVRVDTVAPTINIDTVAGDNILNAVEAGQPLTISGTTVGAEAGQVVTVSLGVKNYSATVDADGRWTLDIPAENLASLPIGNIEVIASVSDKAGNGGTTSHHLLVDVTAPTMTIHTVAGDDVINATEHAQAQIISGTTIDAVAGDQVSVTIGSKNVPHRG</sequence>
<proteinExistence type="predicted"/>
<dbReference type="Gene3D" id="2.60.40.10">
    <property type="entry name" value="Immunoglobulins"/>
    <property type="match status" value="8"/>
</dbReference>
<reference evidence="3 4" key="1">
    <citation type="submission" date="2019-03" db="EMBL/GenBank/DDBJ databases">
        <authorList>
            <consortium name="Pathogen Informatics"/>
        </authorList>
    </citation>
    <scope>NUCLEOTIDE SEQUENCE [LARGE SCALE GENOMIC DNA]</scope>
    <source>
        <strain evidence="3 4">NCTC12282</strain>
    </source>
</reference>
<gene>
    <name evidence="3" type="ORF">NCTC12282_00111</name>
</gene>
<evidence type="ECO:0000313" key="3">
    <source>
        <dbReference type="EMBL" id="VFS45239.1"/>
    </source>
</evidence>
<dbReference type="EMBL" id="CAADJA010000002">
    <property type="protein sequence ID" value="VFS45239.1"/>
    <property type="molecule type" value="Genomic_DNA"/>
</dbReference>
<dbReference type="InterPro" id="IPR049826">
    <property type="entry name" value="Ig-like_ice"/>
</dbReference>
<dbReference type="Pfam" id="PF19077">
    <property type="entry name" value="Big_13"/>
    <property type="match status" value="3"/>
</dbReference>
<evidence type="ECO:0000259" key="2">
    <source>
        <dbReference type="Pfam" id="PF19077"/>
    </source>
</evidence>
<dbReference type="Proteomes" id="UP000373449">
    <property type="component" value="Unassembled WGS sequence"/>
</dbReference>
<feature type="domain" description="Bacterial Ig-like" evidence="2">
    <location>
        <begin position="282"/>
        <end position="347"/>
    </location>
</feature>
<dbReference type="Pfam" id="PF13750">
    <property type="entry name" value="Big_3_3"/>
    <property type="match status" value="1"/>
</dbReference>
<protein>
    <submittedName>
        <fullName evidence="3">HYR domain</fullName>
    </submittedName>
</protein>
<dbReference type="NCBIfam" id="NF033510">
    <property type="entry name" value="Ca_tandemer"/>
    <property type="match status" value="8"/>
</dbReference>
<accession>A0A484ZHD2</accession>
<dbReference type="InterPro" id="IPR022038">
    <property type="entry name" value="Ig-like_bact"/>
</dbReference>
<dbReference type="InterPro" id="IPR044016">
    <property type="entry name" value="Big_13"/>
</dbReference>
<feature type="domain" description="Bacterial Ig-like" evidence="2">
    <location>
        <begin position="82"/>
        <end position="148"/>
    </location>
</feature>
<organism evidence="3 4">
    <name type="scientific">Budvicia aquatica</name>
    <dbReference type="NCBI Taxonomy" id="82979"/>
    <lineage>
        <taxon>Bacteria</taxon>
        <taxon>Pseudomonadati</taxon>
        <taxon>Pseudomonadota</taxon>
        <taxon>Gammaproteobacteria</taxon>
        <taxon>Enterobacterales</taxon>
        <taxon>Budviciaceae</taxon>
        <taxon>Budvicia</taxon>
    </lineage>
</organism>
<feature type="domain" description="Ig-like" evidence="1">
    <location>
        <begin position="615"/>
        <end position="677"/>
    </location>
</feature>
<dbReference type="NCBIfam" id="NF012196">
    <property type="entry name" value="Ig_like_ice"/>
    <property type="match status" value="6"/>
</dbReference>